<feature type="coiled-coil region" evidence="1">
    <location>
        <begin position="107"/>
        <end position="155"/>
    </location>
</feature>
<evidence type="ECO:0000313" key="3">
    <source>
        <dbReference type="Proteomes" id="UP000796880"/>
    </source>
</evidence>
<sequence>MLNNDSSPPTSNGVKSPGCEPRFRGQLLSLTQPIAPIVDCLMTHDKSILKSMPLEDICHEAEQGALKLAQTSKYLYEAVVKVDSAFKKKVEAHSSVVATNKILEADILEFKQAAIDANARAEEAEKKWSEANQKLSEKERELESLRLDFSRVAAERDEWQTRGSAWP</sequence>
<organism evidence="2 3">
    <name type="scientific">Rhamnella rubrinervis</name>
    <dbReference type="NCBI Taxonomy" id="2594499"/>
    <lineage>
        <taxon>Eukaryota</taxon>
        <taxon>Viridiplantae</taxon>
        <taxon>Streptophyta</taxon>
        <taxon>Embryophyta</taxon>
        <taxon>Tracheophyta</taxon>
        <taxon>Spermatophyta</taxon>
        <taxon>Magnoliopsida</taxon>
        <taxon>eudicotyledons</taxon>
        <taxon>Gunneridae</taxon>
        <taxon>Pentapetalae</taxon>
        <taxon>rosids</taxon>
        <taxon>fabids</taxon>
        <taxon>Rosales</taxon>
        <taxon>Rhamnaceae</taxon>
        <taxon>rhamnoid group</taxon>
        <taxon>Rhamneae</taxon>
        <taxon>Rhamnella</taxon>
    </lineage>
</organism>
<keyword evidence="3" id="KW-1185">Reference proteome</keyword>
<dbReference type="Proteomes" id="UP000796880">
    <property type="component" value="Unassembled WGS sequence"/>
</dbReference>
<dbReference type="EMBL" id="VOIH02000010">
    <property type="protein sequence ID" value="KAF3434751.1"/>
    <property type="molecule type" value="Genomic_DNA"/>
</dbReference>
<evidence type="ECO:0000256" key="1">
    <source>
        <dbReference type="SAM" id="Coils"/>
    </source>
</evidence>
<accession>A0A8K0DQE7</accession>
<reference evidence="2" key="1">
    <citation type="submission" date="2020-03" db="EMBL/GenBank/DDBJ databases">
        <title>A high-quality chromosome-level genome assembly of a woody plant with both climbing and erect habits, Rhamnella rubrinervis.</title>
        <authorList>
            <person name="Lu Z."/>
            <person name="Yang Y."/>
            <person name="Zhu X."/>
            <person name="Sun Y."/>
        </authorList>
    </citation>
    <scope>NUCLEOTIDE SEQUENCE</scope>
    <source>
        <strain evidence="2">BYM</strain>
        <tissue evidence="2">Leaf</tissue>
    </source>
</reference>
<gene>
    <name evidence="2" type="ORF">FNV43_RR21836</name>
</gene>
<proteinExistence type="predicted"/>
<name>A0A8K0DQE7_9ROSA</name>
<comment type="caution">
    <text evidence="2">The sequence shown here is derived from an EMBL/GenBank/DDBJ whole genome shotgun (WGS) entry which is preliminary data.</text>
</comment>
<dbReference type="AlphaFoldDB" id="A0A8K0DQE7"/>
<evidence type="ECO:0000313" key="2">
    <source>
        <dbReference type="EMBL" id="KAF3434751.1"/>
    </source>
</evidence>
<keyword evidence="1" id="KW-0175">Coiled coil</keyword>
<protein>
    <submittedName>
        <fullName evidence="2">Uncharacterized protein</fullName>
    </submittedName>
</protein>